<organism evidence="2 3">
    <name type="scientific">Thalassotalea eurytherma</name>
    <dbReference type="NCBI Taxonomy" id="1144278"/>
    <lineage>
        <taxon>Bacteria</taxon>
        <taxon>Pseudomonadati</taxon>
        <taxon>Pseudomonadota</taxon>
        <taxon>Gammaproteobacteria</taxon>
        <taxon>Alteromonadales</taxon>
        <taxon>Colwelliaceae</taxon>
        <taxon>Thalassotalea</taxon>
    </lineage>
</organism>
<proteinExistence type="predicted"/>
<sequence length="74" mass="8494">MLIGVLSFLIHFYFADITIPFYQVMCAPAILMLSFFSEETPFTPKMLLFLSGQFIGYFCLSASVLSLKRQLTQR</sequence>
<reference evidence="2 3" key="1">
    <citation type="submission" date="2023-03" db="EMBL/GenBank/DDBJ databases">
        <title>Draft genome sequence of Thalassotalea eurytherma JCM 18482T.</title>
        <authorList>
            <person name="Sawabe T."/>
        </authorList>
    </citation>
    <scope>NUCLEOTIDE SEQUENCE [LARGE SCALE GENOMIC DNA]</scope>
    <source>
        <strain evidence="2 3">JCM 18482</strain>
    </source>
</reference>
<dbReference type="Proteomes" id="UP001157133">
    <property type="component" value="Unassembled WGS sequence"/>
</dbReference>
<name>A0ABQ6H302_9GAMM</name>
<keyword evidence="1" id="KW-0812">Transmembrane</keyword>
<keyword evidence="1" id="KW-0472">Membrane</keyword>
<comment type="caution">
    <text evidence="2">The sequence shown here is derived from an EMBL/GenBank/DDBJ whole genome shotgun (WGS) entry which is preliminary data.</text>
</comment>
<evidence type="ECO:0000313" key="2">
    <source>
        <dbReference type="EMBL" id="GLX81889.1"/>
    </source>
</evidence>
<feature type="transmembrane region" description="Helical" evidence="1">
    <location>
        <begin position="47"/>
        <end position="67"/>
    </location>
</feature>
<feature type="transmembrane region" description="Helical" evidence="1">
    <location>
        <begin position="12"/>
        <end position="35"/>
    </location>
</feature>
<accession>A0ABQ6H302</accession>
<evidence type="ECO:0008006" key="4">
    <source>
        <dbReference type="Google" id="ProtNLM"/>
    </source>
</evidence>
<evidence type="ECO:0000313" key="3">
    <source>
        <dbReference type="Proteomes" id="UP001157133"/>
    </source>
</evidence>
<protein>
    <recommendedName>
        <fullName evidence="4">DUF2069 domain-containing protein</fullName>
    </recommendedName>
</protein>
<keyword evidence="1" id="KW-1133">Transmembrane helix</keyword>
<dbReference type="EMBL" id="BSSU01000006">
    <property type="protein sequence ID" value="GLX81889.1"/>
    <property type="molecule type" value="Genomic_DNA"/>
</dbReference>
<gene>
    <name evidence="2" type="ORF">theurythT_13410</name>
</gene>
<evidence type="ECO:0000256" key="1">
    <source>
        <dbReference type="SAM" id="Phobius"/>
    </source>
</evidence>
<keyword evidence="3" id="KW-1185">Reference proteome</keyword>